<dbReference type="PATRIC" id="fig|1354303.4.peg.217"/>
<sequence length="120" mass="14467">MVSIQHIYFGDHQSFDDFEFESIDYFVLTVNLLLGNEQGSNIFYFDVTNDYRPSSDRIMIKNYDIYFRKKAIFVMKSFDKYILLNFINALIEEKSIDKTESEIPHSLSNYFYWEFDNYVP</sequence>
<dbReference type="InterPro" id="IPR028964">
    <property type="entry name" value="Imm8"/>
</dbReference>
<dbReference type="OrthoDB" id="6658404at2"/>
<dbReference type="AlphaFoldDB" id="U4TE65"/>
<dbReference type="RefSeq" id="WP_021812892.1">
    <property type="nucleotide sequence ID" value="NZ_AUSW01000006.1"/>
</dbReference>
<proteinExistence type="predicted"/>
<dbReference type="EMBL" id="AUSW01000006">
    <property type="protein sequence ID" value="ERL57019.1"/>
    <property type="molecule type" value="Genomic_DNA"/>
</dbReference>
<reference evidence="1 2" key="1">
    <citation type="journal article" date="2013" name="Genome Announc.">
        <title>Draft Genome Sequence of Psychrobacter aquaticus Strain CMS 56T, Isolated from a Cyanobacterial Mat Sample Collected from Water Bodies in the McMurdo Dry Valley Region of Antarctica.</title>
        <authorList>
            <person name="Reddy G.S."/>
            <person name="Ara S."/>
            <person name="Singh A."/>
            <person name="Kumar Pinnaka A."/>
            <person name="Shivaji S."/>
        </authorList>
    </citation>
    <scope>NUCLEOTIDE SEQUENCE [LARGE SCALE GENOMIC DNA]</scope>
    <source>
        <strain evidence="1 2">CMS 56</strain>
    </source>
</reference>
<accession>U4TE65</accession>
<dbReference type="Proteomes" id="UP000016761">
    <property type="component" value="Unassembled WGS sequence"/>
</dbReference>
<dbReference type="Pfam" id="PF15586">
    <property type="entry name" value="Imm8"/>
    <property type="match status" value="1"/>
</dbReference>
<keyword evidence="2" id="KW-1185">Reference proteome</keyword>
<organism evidence="1 2">
    <name type="scientific">Psychrobacter aquaticus CMS 56</name>
    <dbReference type="NCBI Taxonomy" id="1354303"/>
    <lineage>
        <taxon>Bacteria</taxon>
        <taxon>Pseudomonadati</taxon>
        <taxon>Pseudomonadota</taxon>
        <taxon>Gammaproteobacteria</taxon>
        <taxon>Moraxellales</taxon>
        <taxon>Moraxellaceae</taxon>
        <taxon>Psychrobacter</taxon>
    </lineage>
</organism>
<dbReference type="STRING" id="1354303.M917_0216"/>
<gene>
    <name evidence="1" type="ORF">M917_0216</name>
</gene>
<comment type="caution">
    <text evidence="1">The sequence shown here is derived from an EMBL/GenBank/DDBJ whole genome shotgun (WGS) entry which is preliminary data.</text>
</comment>
<name>U4TE65_9GAMM</name>
<evidence type="ECO:0000313" key="2">
    <source>
        <dbReference type="Proteomes" id="UP000016761"/>
    </source>
</evidence>
<protein>
    <submittedName>
        <fullName evidence="1">Uncharacterized protein</fullName>
    </submittedName>
</protein>
<evidence type="ECO:0000313" key="1">
    <source>
        <dbReference type="EMBL" id="ERL57019.1"/>
    </source>
</evidence>